<comment type="caution">
    <text evidence="1">The sequence shown here is derived from an EMBL/GenBank/DDBJ whole genome shotgun (WGS) entry which is preliminary data.</text>
</comment>
<sequence>MTTLFLKPVYGITVSRNTLAVSVRAHLEDARGPRSAARG</sequence>
<evidence type="ECO:0000313" key="2">
    <source>
        <dbReference type="Proteomes" id="UP000011682"/>
    </source>
</evidence>
<dbReference type="Proteomes" id="UP000011682">
    <property type="component" value="Unassembled WGS sequence"/>
</dbReference>
<proteinExistence type="predicted"/>
<reference evidence="1" key="1">
    <citation type="submission" date="2013-05" db="EMBL/GenBank/DDBJ databases">
        <title>Genome assembly of Cystobacter fuscus DSM 2262.</title>
        <authorList>
            <person name="Sharma G."/>
            <person name="Khatri I."/>
            <person name="Kaur C."/>
            <person name="Mayilraj S."/>
            <person name="Subramanian S."/>
        </authorList>
    </citation>
    <scope>NUCLEOTIDE SEQUENCE [LARGE SCALE GENOMIC DNA]</scope>
    <source>
        <strain evidence="1">DSM 2262</strain>
    </source>
</reference>
<evidence type="ECO:0000313" key="1">
    <source>
        <dbReference type="EMBL" id="EPX64660.1"/>
    </source>
</evidence>
<organism evidence="1 2">
    <name type="scientific">Cystobacter fuscus (strain ATCC 25194 / DSM 2262 / NBRC 100088 / M29)</name>
    <dbReference type="NCBI Taxonomy" id="1242864"/>
    <lineage>
        <taxon>Bacteria</taxon>
        <taxon>Pseudomonadati</taxon>
        <taxon>Myxococcota</taxon>
        <taxon>Myxococcia</taxon>
        <taxon>Myxococcales</taxon>
        <taxon>Cystobacterineae</taxon>
        <taxon>Archangiaceae</taxon>
        <taxon>Cystobacter</taxon>
    </lineage>
</organism>
<name>S9PKA1_CYSF2</name>
<keyword evidence="2" id="KW-1185">Reference proteome</keyword>
<dbReference type="EMBL" id="ANAH02000001">
    <property type="protein sequence ID" value="EPX64660.1"/>
    <property type="molecule type" value="Genomic_DNA"/>
</dbReference>
<accession>S9PKA1</accession>
<gene>
    <name evidence="1" type="ORF">D187_000082</name>
</gene>
<protein>
    <submittedName>
        <fullName evidence="1">Uncharacterized protein</fullName>
    </submittedName>
</protein>
<dbReference type="AlphaFoldDB" id="S9PKA1"/>